<keyword evidence="3" id="KW-1185">Reference proteome</keyword>
<dbReference type="KEGG" id="dpl:KGM_207245"/>
<comment type="caution">
    <text evidence="2">The sequence shown here is derived from an EMBL/GenBank/DDBJ whole genome shotgun (WGS) entry which is preliminary data.</text>
</comment>
<dbReference type="AlphaFoldDB" id="A0A212ES09"/>
<proteinExistence type="predicted"/>
<accession>A0A212ES09</accession>
<reference evidence="2 3" key="1">
    <citation type="journal article" date="2011" name="Cell">
        <title>The monarch butterfly genome yields insights into long-distance migration.</title>
        <authorList>
            <person name="Zhan S."/>
            <person name="Merlin C."/>
            <person name="Boore J.L."/>
            <person name="Reppert S.M."/>
        </authorList>
    </citation>
    <scope>NUCLEOTIDE SEQUENCE [LARGE SCALE GENOMIC DNA]</scope>
    <source>
        <strain evidence="2">F-2</strain>
    </source>
</reference>
<organism evidence="2 3">
    <name type="scientific">Danaus plexippus plexippus</name>
    <dbReference type="NCBI Taxonomy" id="278856"/>
    <lineage>
        <taxon>Eukaryota</taxon>
        <taxon>Metazoa</taxon>
        <taxon>Ecdysozoa</taxon>
        <taxon>Arthropoda</taxon>
        <taxon>Hexapoda</taxon>
        <taxon>Insecta</taxon>
        <taxon>Pterygota</taxon>
        <taxon>Neoptera</taxon>
        <taxon>Endopterygota</taxon>
        <taxon>Lepidoptera</taxon>
        <taxon>Glossata</taxon>
        <taxon>Ditrysia</taxon>
        <taxon>Papilionoidea</taxon>
        <taxon>Nymphalidae</taxon>
        <taxon>Danainae</taxon>
        <taxon>Danaini</taxon>
        <taxon>Danaina</taxon>
        <taxon>Danaus</taxon>
        <taxon>Danaus</taxon>
    </lineage>
</organism>
<sequence>MAAVSAAMFRPGGALDPPSYGQRDCKQAGSLHGMH</sequence>
<feature type="region of interest" description="Disordered" evidence="1">
    <location>
        <begin position="1"/>
        <end position="35"/>
    </location>
</feature>
<protein>
    <submittedName>
        <fullName evidence="2">Uncharacterized protein</fullName>
    </submittedName>
</protein>
<name>A0A212ES09_DANPL</name>
<evidence type="ECO:0000256" key="1">
    <source>
        <dbReference type="SAM" id="MobiDB-lite"/>
    </source>
</evidence>
<evidence type="ECO:0000313" key="2">
    <source>
        <dbReference type="EMBL" id="OWR44249.1"/>
    </source>
</evidence>
<evidence type="ECO:0000313" key="3">
    <source>
        <dbReference type="Proteomes" id="UP000007151"/>
    </source>
</evidence>
<dbReference type="InParanoid" id="A0A212ES09"/>
<dbReference type="Proteomes" id="UP000007151">
    <property type="component" value="Unassembled WGS sequence"/>
</dbReference>
<gene>
    <name evidence="2" type="ORF">KGM_207245</name>
</gene>
<dbReference type="EMBL" id="AGBW02012898">
    <property type="protein sequence ID" value="OWR44249.1"/>
    <property type="molecule type" value="Genomic_DNA"/>
</dbReference>